<evidence type="ECO:0000256" key="3">
    <source>
        <dbReference type="ARBA" id="ARBA00022670"/>
    </source>
</evidence>
<feature type="region of interest" description="Disordered" evidence="7">
    <location>
        <begin position="697"/>
        <end position="781"/>
    </location>
</feature>
<dbReference type="SUPFAM" id="SSF54001">
    <property type="entry name" value="Cysteine proteinases"/>
    <property type="match status" value="1"/>
</dbReference>
<dbReference type="GO" id="GO:0061136">
    <property type="term" value="P:regulation of proteasomal protein catabolic process"/>
    <property type="evidence" value="ECO:0007669"/>
    <property type="project" value="TreeGrafter"/>
</dbReference>
<dbReference type="PANTHER" id="PTHR43982">
    <property type="entry name" value="UBIQUITIN CARBOXYL-TERMINAL HYDROLASE"/>
    <property type="match status" value="1"/>
</dbReference>
<dbReference type="InterPro" id="IPR018200">
    <property type="entry name" value="USP_CS"/>
</dbReference>
<dbReference type="STRING" id="857340.A0A086TG30"/>
<accession>A0A086TG30</accession>
<evidence type="ECO:0000256" key="7">
    <source>
        <dbReference type="SAM" id="MobiDB-lite"/>
    </source>
</evidence>
<protein>
    <recommendedName>
        <fullName evidence="2">ubiquitinyl hydrolase 1</fullName>
        <ecNumber evidence="2">3.4.19.12</ecNumber>
    </recommendedName>
</protein>
<dbReference type="InterPro" id="IPR044635">
    <property type="entry name" value="UBP14-like"/>
</dbReference>
<feature type="compositionally biased region" description="Polar residues" evidence="7">
    <location>
        <begin position="750"/>
        <end position="770"/>
    </location>
</feature>
<dbReference type="Pfam" id="PF13446">
    <property type="entry name" value="RPT"/>
    <property type="match status" value="1"/>
</dbReference>
<dbReference type="Proteomes" id="UP000029964">
    <property type="component" value="Unassembled WGS sequence"/>
</dbReference>
<organism evidence="9 10">
    <name type="scientific">Hapsidospora chrysogenum (strain ATCC 11550 / CBS 779.69 / DSM 880 / IAM 14645 / JCM 23072 / IMI 49137)</name>
    <name type="common">Acremonium chrysogenum</name>
    <dbReference type="NCBI Taxonomy" id="857340"/>
    <lineage>
        <taxon>Eukaryota</taxon>
        <taxon>Fungi</taxon>
        <taxon>Dikarya</taxon>
        <taxon>Ascomycota</taxon>
        <taxon>Pezizomycotina</taxon>
        <taxon>Sordariomycetes</taxon>
        <taxon>Hypocreomycetidae</taxon>
        <taxon>Hypocreales</taxon>
        <taxon>Bionectriaceae</taxon>
        <taxon>Hapsidospora</taxon>
    </lineage>
</organism>
<keyword evidence="10" id="KW-1185">Reference proteome</keyword>
<keyword evidence="5 9" id="KW-0378">Hydrolase</keyword>
<feature type="domain" description="USP" evidence="8">
    <location>
        <begin position="597"/>
        <end position="1211"/>
    </location>
</feature>
<keyword evidence="6" id="KW-0788">Thiol protease</keyword>
<evidence type="ECO:0000313" key="9">
    <source>
        <dbReference type="EMBL" id="KFH48312.1"/>
    </source>
</evidence>
<evidence type="ECO:0000256" key="1">
    <source>
        <dbReference type="ARBA" id="ARBA00000707"/>
    </source>
</evidence>
<evidence type="ECO:0000256" key="2">
    <source>
        <dbReference type="ARBA" id="ARBA00012759"/>
    </source>
</evidence>
<feature type="compositionally biased region" description="Pro residues" evidence="7">
    <location>
        <begin position="708"/>
        <end position="723"/>
    </location>
</feature>
<comment type="catalytic activity">
    <reaction evidence="1">
        <text>Thiol-dependent hydrolysis of ester, thioester, amide, peptide and isopeptide bonds formed by the C-terminal Gly of ubiquitin (a 76-residue protein attached to proteins as an intracellular targeting signal).</text>
        <dbReference type="EC" id="3.4.19.12"/>
    </reaction>
</comment>
<evidence type="ECO:0000313" key="10">
    <source>
        <dbReference type="Proteomes" id="UP000029964"/>
    </source>
</evidence>
<dbReference type="PANTHER" id="PTHR43982:SF6">
    <property type="entry name" value="UBIQUITIN CARBOXYL-TERMINAL HYDROLASE 2-RELATED"/>
    <property type="match status" value="1"/>
</dbReference>
<evidence type="ECO:0000256" key="5">
    <source>
        <dbReference type="ARBA" id="ARBA00022801"/>
    </source>
</evidence>
<comment type="caution">
    <text evidence="9">The sequence shown here is derived from an EMBL/GenBank/DDBJ whole genome shotgun (WGS) entry which is preliminary data.</text>
</comment>
<dbReference type="OrthoDB" id="2420415at2759"/>
<dbReference type="GO" id="GO:0004843">
    <property type="term" value="F:cysteine-type deubiquitinase activity"/>
    <property type="evidence" value="ECO:0007669"/>
    <property type="project" value="UniProtKB-EC"/>
</dbReference>
<evidence type="ECO:0000259" key="8">
    <source>
        <dbReference type="PROSITE" id="PS50235"/>
    </source>
</evidence>
<dbReference type="PROSITE" id="PS00972">
    <property type="entry name" value="USP_1"/>
    <property type="match status" value="1"/>
</dbReference>
<dbReference type="GO" id="GO:0070628">
    <property type="term" value="F:proteasome binding"/>
    <property type="evidence" value="ECO:0007669"/>
    <property type="project" value="TreeGrafter"/>
</dbReference>
<dbReference type="Pfam" id="PF00443">
    <property type="entry name" value="UCH"/>
    <property type="match status" value="1"/>
</dbReference>
<dbReference type="GO" id="GO:0016579">
    <property type="term" value="P:protein deubiquitination"/>
    <property type="evidence" value="ECO:0007669"/>
    <property type="project" value="InterPro"/>
</dbReference>
<dbReference type="GO" id="GO:0043161">
    <property type="term" value="P:proteasome-mediated ubiquitin-dependent protein catabolic process"/>
    <property type="evidence" value="ECO:0007669"/>
    <property type="project" value="InterPro"/>
</dbReference>
<dbReference type="EC" id="3.4.19.12" evidence="2"/>
<sequence>MASHFNNQSQDEPGSYASLPGLGSRGFVSHNMTDVKSRATSLKEPGCHPSRWIYELINNNFTTCDMFNRARSIALDVPFDWEHTHRLVVNGNQSFATDHRKVVSSVCLDCHFHFVFKISWDVSHTHELCQASRATWPMREDMYPWHHLAWAGSEPDHIVSAEHSHYYPLQAREHFACVAPPCTFQVTLDVSTPRLGSRWVNVLQDSETIMRELDKARKLEPERYQTATDEWSRQAPINLNTYLKDLLEGSEPHTKRSISKRNKRFAVVFGARSYPLFKELGFDETVDMVDGIDHGSFTPAYPMPSPNDDGHTDIGSYRGYIEDVRNEVQALIYRTGQAPEQPSLISTTLHAILGCTEVPGINGNALVYVERYKLLGVLPNQPPEVVANAYFRQWELLPSKRKQLIDALMHVAFDCGDEGLSHFAMTQSSLFDSQLEVQGSTDDDGVVNEALLYLGLAPPNKYPVDAIVEAFRKKLREKPADASTAREMLMQIAQSSKDDNYQANLLMEVDKLSLATAKYVLGIKESEPEVAWLKYGEDLLENTSEPAERSFLVEAYATLAEHASLGAVATKAQHLREKYLGQMPVPEEPLGDQTLPVGLNNIGNTCYLNSLLQYLYTVRAVREIVTNYEAFKLDLSDDSIQKRRLGGNRMEMDRGEAVVAQAFVQELAELFHMLRTSDKKATRPSQRLANAVLLSTRRLLEDTKTDPAPTPVETTPPPLPARPSPVEREAPPSPPSSTPSLLPSDAATPSDLTLSSESHPTASRRSSSTLIEVEEDTLPPLVSMEDSTAIPSEKSAMQVDAKMLDAGISGDGMQKMTDDEPANVDVSMADVADESQEIDRKVLRALEHQTRSSGTDQQDVEEVIGSIISLLQAAIRPSHVDESTGIQYEKIIETFFVTTVNYTKKFGEKDYQHEISYDRSITAFPAPEGRCSLYDALGQNFDQQVLEESNLSRYTAIKTLPPILHVLIQRTQSAGTKNDNPVIIPETLYLDRYMDAPHDSPEFERRKRDWVLSSRLADLRKLEMEAGSADDYGALLERAGQARQVGPEGDEVQAEGADDPMAVDSLEEVDASQEEDWSFDGPVDDDYVLISKGRSESRAKAQLKDQEQGPEGIAEVEQKVRQMISEEIKEREQALEEDYNRSQEHPYQLEAVICHRGRLSSGHYWVWIRDFEDGVWRCYNDGEVGVETDTEKVLRDLSTGGEPYYLCYVRDKDKEELVSVPKREYASS</sequence>
<dbReference type="AlphaFoldDB" id="A0A086TG30"/>
<dbReference type="PROSITE" id="PS50235">
    <property type="entry name" value="USP_3"/>
    <property type="match status" value="1"/>
</dbReference>
<dbReference type="PROSITE" id="PS00973">
    <property type="entry name" value="USP_2"/>
    <property type="match status" value="1"/>
</dbReference>
<proteinExistence type="predicted"/>
<dbReference type="InterPro" id="IPR038765">
    <property type="entry name" value="Papain-like_cys_pep_sf"/>
</dbReference>
<dbReference type="Gene3D" id="3.90.70.10">
    <property type="entry name" value="Cysteine proteinases"/>
    <property type="match status" value="2"/>
</dbReference>
<evidence type="ECO:0000256" key="6">
    <source>
        <dbReference type="ARBA" id="ARBA00022807"/>
    </source>
</evidence>
<reference evidence="10" key="1">
    <citation type="journal article" date="2014" name="Genome Announc.">
        <title>Genome sequence and annotation of Acremonium chrysogenum, producer of the beta-lactam antibiotic cephalosporin C.</title>
        <authorList>
            <person name="Terfehr D."/>
            <person name="Dahlmann T.A."/>
            <person name="Specht T."/>
            <person name="Zadra I."/>
            <person name="Kuernsteiner H."/>
            <person name="Kueck U."/>
        </authorList>
    </citation>
    <scope>NUCLEOTIDE SEQUENCE [LARGE SCALE GENOMIC DNA]</scope>
    <source>
        <strain evidence="10">ATCC 11550 / CBS 779.69 / DSM 880 / IAM 14645 / JCM 23072 / IMI 49137</strain>
    </source>
</reference>
<dbReference type="HOGENOM" id="CLU_003155_0_0_1"/>
<dbReference type="EMBL" id="JPKY01000004">
    <property type="protein sequence ID" value="KFH48312.1"/>
    <property type="molecule type" value="Genomic_DNA"/>
</dbReference>
<gene>
    <name evidence="9" type="ORF">ACRE_009290</name>
</gene>
<dbReference type="InterPro" id="IPR001394">
    <property type="entry name" value="Peptidase_C19_UCH"/>
</dbReference>
<evidence type="ECO:0000256" key="4">
    <source>
        <dbReference type="ARBA" id="ARBA00022786"/>
    </source>
</evidence>
<keyword evidence="4" id="KW-0833">Ubl conjugation pathway</keyword>
<dbReference type="CDD" id="cd02666">
    <property type="entry name" value="Peptidase_C19J"/>
    <property type="match status" value="1"/>
</dbReference>
<dbReference type="InterPro" id="IPR025305">
    <property type="entry name" value="UCH_repeat_domain"/>
</dbReference>
<keyword evidence="3" id="KW-0645">Protease</keyword>
<dbReference type="InterPro" id="IPR028889">
    <property type="entry name" value="USP"/>
</dbReference>
<name>A0A086TG30_HAPC1</name>